<dbReference type="EMBL" id="BFAD01000005">
    <property type="protein sequence ID" value="GBE83499.1"/>
    <property type="molecule type" value="Genomic_DNA"/>
</dbReference>
<sequence length="200" mass="21052">MAPNVHSGINTQQLSECVLFVSVFHTHPRATELLYAVNSTITTGMIPQGAALNSEDPGASPVAQLFFGMSPDIVGVSLGDVGGQEVAQLASMIPDTDECLQRCGLTRGTQPMAKQDLRVPGNAFLSGVSAGVGATASSTSYSRSIMQTADLVTVIENPVAPSVICISATVASFADITTCNELTRGLEWIRGCWERQFCVQ</sequence>
<comment type="caution">
    <text evidence="1">The sequence shown here is derived from an EMBL/GenBank/DDBJ whole genome shotgun (WGS) entry which is preliminary data.</text>
</comment>
<organism evidence="1 2">
    <name type="scientific">Sparassis crispa</name>
    <dbReference type="NCBI Taxonomy" id="139825"/>
    <lineage>
        <taxon>Eukaryota</taxon>
        <taxon>Fungi</taxon>
        <taxon>Dikarya</taxon>
        <taxon>Basidiomycota</taxon>
        <taxon>Agaricomycotina</taxon>
        <taxon>Agaricomycetes</taxon>
        <taxon>Polyporales</taxon>
        <taxon>Sparassidaceae</taxon>
        <taxon>Sparassis</taxon>
    </lineage>
</organism>
<dbReference type="RefSeq" id="XP_027614412.1">
    <property type="nucleotide sequence ID" value="XM_027758611.1"/>
</dbReference>
<name>A0A401GMV2_9APHY</name>
<accession>A0A401GMV2</accession>
<gene>
    <name evidence="1" type="ORF">SCP_0505500</name>
</gene>
<dbReference type="Proteomes" id="UP000287166">
    <property type="component" value="Unassembled WGS sequence"/>
</dbReference>
<proteinExistence type="predicted"/>
<dbReference type="OrthoDB" id="1921208at2759"/>
<reference evidence="1 2" key="1">
    <citation type="journal article" date="2018" name="Sci. Rep.">
        <title>Genome sequence of the cauliflower mushroom Sparassis crispa (Hanabiratake) and its association with beneficial usage.</title>
        <authorList>
            <person name="Kiyama R."/>
            <person name="Furutani Y."/>
            <person name="Kawaguchi K."/>
            <person name="Nakanishi T."/>
        </authorList>
    </citation>
    <scope>NUCLEOTIDE SEQUENCE [LARGE SCALE GENOMIC DNA]</scope>
</reference>
<dbReference type="InParanoid" id="A0A401GMV2"/>
<evidence type="ECO:0000313" key="1">
    <source>
        <dbReference type="EMBL" id="GBE83499.1"/>
    </source>
</evidence>
<protein>
    <submittedName>
        <fullName evidence="1">Uncharacterized protein</fullName>
    </submittedName>
</protein>
<dbReference type="AlphaFoldDB" id="A0A401GMV2"/>
<dbReference type="GeneID" id="38780416"/>
<dbReference type="STRING" id="139825.A0A401GMV2"/>
<keyword evidence="2" id="KW-1185">Reference proteome</keyword>
<evidence type="ECO:0000313" key="2">
    <source>
        <dbReference type="Proteomes" id="UP000287166"/>
    </source>
</evidence>